<dbReference type="RefSeq" id="WP_145277254.1">
    <property type="nucleotide sequence ID" value="NZ_CP036426.1"/>
</dbReference>
<dbReference type="AlphaFoldDB" id="A0A518HCP3"/>
<dbReference type="OrthoDB" id="213465at2"/>
<dbReference type="EMBL" id="CP036426">
    <property type="protein sequence ID" value="QDV38617.1"/>
    <property type="molecule type" value="Genomic_DNA"/>
</dbReference>
<proteinExistence type="predicted"/>
<name>A0A518HCP3_9BACT</name>
<reference evidence="1 2" key="1">
    <citation type="submission" date="2019-02" db="EMBL/GenBank/DDBJ databases">
        <title>Deep-cultivation of Planctomycetes and their phenomic and genomic characterization uncovers novel biology.</title>
        <authorList>
            <person name="Wiegand S."/>
            <person name="Jogler M."/>
            <person name="Boedeker C."/>
            <person name="Pinto D."/>
            <person name="Vollmers J."/>
            <person name="Rivas-Marin E."/>
            <person name="Kohn T."/>
            <person name="Peeters S.H."/>
            <person name="Heuer A."/>
            <person name="Rast P."/>
            <person name="Oberbeckmann S."/>
            <person name="Bunk B."/>
            <person name="Jeske O."/>
            <person name="Meyerdierks A."/>
            <person name="Storesund J.E."/>
            <person name="Kallscheuer N."/>
            <person name="Luecker S."/>
            <person name="Lage O.M."/>
            <person name="Pohl T."/>
            <person name="Merkel B.J."/>
            <person name="Hornburger P."/>
            <person name="Mueller R.-W."/>
            <person name="Bruemmer F."/>
            <person name="Labrenz M."/>
            <person name="Spormann A.M."/>
            <person name="Op den Camp H."/>
            <person name="Overmann J."/>
            <person name="Amann R."/>
            <person name="Jetten M.S.M."/>
            <person name="Mascher T."/>
            <person name="Medema M.H."/>
            <person name="Devos D.P."/>
            <person name="Kaster A.-K."/>
            <person name="Ovreas L."/>
            <person name="Rohde M."/>
            <person name="Galperin M.Y."/>
            <person name="Jogler C."/>
        </authorList>
    </citation>
    <scope>NUCLEOTIDE SEQUENCE [LARGE SCALE GENOMIC DNA]</scope>
    <source>
        <strain evidence="1 2">ElP</strain>
    </source>
</reference>
<dbReference type="KEGG" id="tpla:ElP_65720"/>
<gene>
    <name evidence="1" type="ORF">ElP_65720</name>
</gene>
<organism evidence="1 2">
    <name type="scientific">Tautonia plasticadhaerens</name>
    <dbReference type="NCBI Taxonomy" id="2527974"/>
    <lineage>
        <taxon>Bacteria</taxon>
        <taxon>Pseudomonadati</taxon>
        <taxon>Planctomycetota</taxon>
        <taxon>Planctomycetia</taxon>
        <taxon>Isosphaerales</taxon>
        <taxon>Isosphaeraceae</taxon>
        <taxon>Tautonia</taxon>
    </lineage>
</organism>
<protein>
    <submittedName>
        <fullName evidence="1">Uncharacterized protein</fullName>
    </submittedName>
</protein>
<evidence type="ECO:0000313" key="2">
    <source>
        <dbReference type="Proteomes" id="UP000317835"/>
    </source>
</evidence>
<dbReference type="Proteomes" id="UP000317835">
    <property type="component" value="Chromosome"/>
</dbReference>
<keyword evidence="2" id="KW-1185">Reference proteome</keyword>
<accession>A0A518HCP3</accession>
<evidence type="ECO:0000313" key="1">
    <source>
        <dbReference type="EMBL" id="QDV38617.1"/>
    </source>
</evidence>
<sequence>MGHRGWGRIGALFLLGMLLALPGSARGEERYYVLIFGSQSHPKLPRYTHTWATFVRAVGEGPDPSGWAIEHHTISWLPTTLDVRVWNLVPEPGINLDLDESIGAVRSTNQRIAMWGPFQIVPQVYARSLGVRTILESGAAQYRAISTPRNLLISDCIHAVAACDPIFGRDHYPLIRIGKPASRFIAREVMTRSPFDQAANDNAWLIARLGLDRYPVEVVPPSRIPKKPCFLCRCPE</sequence>